<keyword evidence="3 4" id="KW-0505">Motor protein</keyword>
<keyword evidence="2 3" id="KW-0067">ATP-binding</keyword>
<feature type="coiled-coil region" evidence="5">
    <location>
        <begin position="324"/>
        <end position="358"/>
    </location>
</feature>
<dbReference type="Gene3D" id="3.40.850.10">
    <property type="entry name" value="Kinesin motor domain"/>
    <property type="match status" value="1"/>
</dbReference>
<feature type="domain" description="Kinesin motor" evidence="6">
    <location>
        <begin position="49"/>
        <end position="478"/>
    </location>
</feature>
<organism evidence="7 8">
    <name type="scientific">Mycena chlorophos</name>
    <name type="common">Agaric fungus</name>
    <name type="synonym">Agaricus chlorophos</name>
    <dbReference type="NCBI Taxonomy" id="658473"/>
    <lineage>
        <taxon>Eukaryota</taxon>
        <taxon>Fungi</taxon>
        <taxon>Dikarya</taxon>
        <taxon>Basidiomycota</taxon>
        <taxon>Agaricomycotina</taxon>
        <taxon>Agaricomycetes</taxon>
        <taxon>Agaricomycetidae</taxon>
        <taxon>Agaricales</taxon>
        <taxon>Marasmiineae</taxon>
        <taxon>Mycenaceae</taxon>
        <taxon>Mycena</taxon>
    </lineage>
</organism>
<dbReference type="InterPro" id="IPR019821">
    <property type="entry name" value="Kinesin_motor_CS"/>
</dbReference>
<protein>
    <recommendedName>
        <fullName evidence="4">Kinesin-like protein</fullName>
    </recommendedName>
</protein>
<evidence type="ECO:0000259" key="6">
    <source>
        <dbReference type="PROSITE" id="PS50067"/>
    </source>
</evidence>
<keyword evidence="5" id="KW-0175">Coiled coil</keyword>
<feature type="binding site" evidence="3">
    <location>
        <begin position="158"/>
        <end position="165"/>
    </location>
    <ligand>
        <name>ATP</name>
        <dbReference type="ChEBI" id="CHEBI:30616"/>
    </ligand>
</feature>
<name>A0ABQ0L983_MYCCL</name>
<evidence type="ECO:0000313" key="8">
    <source>
        <dbReference type="Proteomes" id="UP000815677"/>
    </source>
</evidence>
<evidence type="ECO:0000256" key="5">
    <source>
        <dbReference type="SAM" id="Coils"/>
    </source>
</evidence>
<dbReference type="InterPro" id="IPR027640">
    <property type="entry name" value="Kinesin-like_fam"/>
</dbReference>
<dbReference type="PRINTS" id="PR00380">
    <property type="entry name" value="KINESINHEAVY"/>
</dbReference>
<dbReference type="SMART" id="SM00129">
    <property type="entry name" value="KISc"/>
    <property type="match status" value="1"/>
</dbReference>
<dbReference type="Proteomes" id="UP000815677">
    <property type="component" value="Unassembled WGS sequence"/>
</dbReference>
<comment type="similarity">
    <text evidence="3 4">Belongs to the TRAFAC class myosin-kinesin ATPase superfamily. Kinesin family.</text>
</comment>
<evidence type="ECO:0000256" key="3">
    <source>
        <dbReference type="PROSITE-ProRule" id="PRU00283"/>
    </source>
</evidence>
<dbReference type="Pfam" id="PF00225">
    <property type="entry name" value="Kinesin"/>
    <property type="match status" value="2"/>
</dbReference>
<dbReference type="PROSITE" id="PS00411">
    <property type="entry name" value="KINESIN_MOTOR_1"/>
    <property type="match status" value="1"/>
</dbReference>
<keyword evidence="7" id="KW-0378">Hydrolase</keyword>
<reference evidence="7" key="1">
    <citation type="submission" date="2014-09" db="EMBL/GenBank/DDBJ databases">
        <title>Genome sequence of the luminous mushroom Mycena chlorophos for searching fungal bioluminescence genes.</title>
        <authorList>
            <person name="Tanaka Y."/>
            <person name="Kasuga D."/>
            <person name="Oba Y."/>
            <person name="Hase S."/>
            <person name="Sato K."/>
            <person name="Oba Y."/>
            <person name="Sakakibara Y."/>
        </authorList>
    </citation>
    <scope>NUCLEOTIDE SEQUENCE</scope>
</reference>
<proteinExistence type="inferred from homology"/>
<dbReference type="InterPro" id="IPR001752">
    <property type="entry name" value="Kinesin_motor_dom"/>
</dbReference>
<evidence type="ECO:0000256" key="2">
    <source>
        <dbReference type="ARBA" id="ARBA00022840"/>
    </source>
</evidence>
<dbReference type="PANTHER" id="PTHR24115">
    <property type="entry name" value="KINESIN-RELATED"/>
    <property type="match status" value="1"/>
</dbReference>
<dbReference type="EMBL" id="DF843861">
    <property type="protein sequence ID" value="GAT47656.1"/>
    <property type="molecule type" value="Genomic_DNA"/>
</dbReference>
<keyword evidence="4" id="KW-0493">Microtubule</keyword>
<evidence type="ECO:0000313" key="7">
    <source>
        <dbReference type="EMBL" id="GAT47656.1"/>
    </source>
</evidence>
<dbReference type="InterPro" id="IPR027417">
    <property type="entry name" value="P-loop_NTPase"/>
</dbReference>
<sequence>MASSATVTTTQLPTYRALLEEWENKRAPAKGFSVPLAELKPLTKDASKDVIVAFRTRPPLPNEAAEKFHANPDDENASTEPVEFCAGVTVASAEPGVFVAHVPGMKWNGPTLAHKTYEADLAFGPDVENEEVFQRTVVVNDLLALSLSGGVACILAYGQTGSGKTFTMESIEHRVARDLFDTARGVGKRFVQAQGTHTTSSPELETGDIFEFQVTFLELLGRHASDLLEVTEKVDEQGNPIRTEVAVREDKVGNVRPNLISTAVRTSEELEALINRALSHRRTTATLRNATSSRSHAMLTITIKNTLLPYAEEGQLILVDLAGSERYEDSKDHDKQRMEEARENNKSLMNLKECVRAKAKMAAEDGFVHIPWRANKLTMLLKPIFDIESRQPSKAMIIAHSLMNLKECVRAKAKMAAEDGFVHIPWRANKLTMLLKPIFDIESRQPSKAMIIAHVSPHIQDTVHSTNTLSYAAPFLTIPPKPRGPMPYDAEDPRTWDHDKTIEWLTNYFTKLAKKSQLAEWKVKARAAELAGRRLKPLAEDAPVDIGVDVLKICPAGSTAKNLGTLYTPQFVEACLAARTGTDDKLTQDQLKMRAVDVIGNLFYLILTAKTRKRNEIMKSRKKLVTNDVYGEAPRALDDDAEIHEAQMVLGPVWYETMAKAEKAAKEGDGNWKAAFTAAREGLLKQYREIKAEQEAKEKAKTADKEEE</sequence>
<dbReference type="GO" id="GO:0016787">
    <property type="term" value="F:hydrolase activity"/>
    <property type="evidence" value="ECO:0007669"/>
    <property type="project" value="UniProtKB-KW"/>
</dbReference>
<keyword evidence="8" id="KW-1185">Reference proteome</keyword>
<accession>A0ABQ0L983</accession>
<gene>
    <name evidence="7" type="ORF">MCHLO_05109</name>
</gene>
<dbReference type="SUPFAM" id="SSF52540">
    <property type="entry name" value="P-loop containing nucleoside triphosphate hydrolases"/>
    <property type="match status" value="2"/>
</dbReference>
<dbReference type="Gene3D" id="1.20.58.980">
    <property type="match status" value="1"/>
</dbReference>
<dbReference type="PROSITE" id="PS50067">
    <property type="entry name" value="KINESIN_MOTOR_2"/>
    <property type="match status" value="1"/>
</dbReference>
<evidence type="ECO:0000256" key="4">
    <source>
        <dbReference type="RuleBase" id="RU000394"/>
    </source>
</evidence>
<keyword evidence="1 3" id="KW-0547">Nucleotide-binding</keyword>
<dbReference type="InterPro" id="IPR036961">
    <property type="entry name" value="Kinesin_motor_dom_sf"/>
</dbReference>
<evidence type="ECO:0000256" key="1">
    <source>
        <dbReference type="ARBA" id="ARBA00022741"/>
    </source>
</evidence>